<gene>
    <name evidence="6" type="ORF">EPA99_04125</name>
</gene>
<feature type="transmembrane region" description="Helical" evidence="4">
    <location>
        <begin position="140"/>
        <end position="163"/>
    </location>
</feature>
<dbReference type="EMBL" id="SAWZ01000002">
    <property type="protein sequence ID" value="RXR07118.1"/>
    <property type="molecule type" value="Genomic_DNA"/>
</dbReference>
<evidence type="ECO:0000256" key="1">
    <source>
        <dbReference type="ARBA" id="ARBA00022692"/>
    </source>
</evidence>
<dbReference type="InterPro" id="IPR011701">
    <property type="entry name" value="MFS"/>
</dbReference>
<keyword evidence="7" id="KW-1185">Reference proteome</keyword>
<evidence type="ECO:0000259" key="5">
    <source>
        <dbReference type="PROSITE" id="PS50850"/>
    </source>
</evidence>
<accession>A0A4Q1JXA7</accession>
<feature type="transmembrane region" description="Helical" evidence="4">
    <location>
        <begin position="300"/>
        <end position="320"/>
    </location>
</feature>
<dbReference type="OrthoDB" id="5317164at2"/>
<feature type="transmembrane region" description="Helical" evidence="4">
    <location>
        <begin position="358"/>
        <end position="378"/>
    </location>
</feature>
<feature type="transmembrane region" description="Helical" evidence="4">
    <location>
        <begin position="53"/>
        <end position="74"/>
    </location>
</feature>
<feature type="transmembrane region" description="Helical" evidence="4">
    <location>
        <begin position="326"/>
        <end position="346"/>
    </location>
</feature>
<dbReference type="Proteomes" id="UP000289784">
    <property type="component" value="Unassembled WGS sequence"/>
</dbReference>
<dbReference type="Pfam" id="PF07690">
    <property type="entry name" value="MFS_1"/>
    <property type="match status" value="1"/>
</dbReference>
<feature type="transmembrane region" description="Helical" evidence="4">
    <location>
        <begin position="110"/>
        <end position="128"/>
    </location>
</feature>
<evidence type="ECO:0000256" key="3">
    <source>
        <dbReference type="ARBA" id="ARBA00023136"/>
    </source>
</evidence>
<dbReference type="InterPro" id="IPR036259">
    <property type="entry name" value="MFS_trans_sf"/>
</dbReference>
<evidence type="ECO:0000256" key="4">
    <source>
        <dbReference type="SAM" id="Phobius"/>
    </source>
</evidence>
<comment type="caution">
    <text evidence="6">The sequence shown here is derived from an EMBL/GenBank/DDBJ whole genome shotgun (WGS) entry which is preliminary data.</text>
</comment>
<keyword evidence="1 4" id="KW-0812">Transmembrane</keyword>
<name>A0A4Q1JXA7_9GAMM</name>
<dbReference type="InterPro" id="IPR020846">
    <property type="entry name" value="MFS_dom"/>
</dbReference>
<dbReference type="RefSeq" id="WP_129469929.1">
    <property type="nucleotide sequence ID" value="NZ_SAWZ01000002.1"/>
</dbReference>
<proteinExistence type="predicted"/>
<feature type="transmembrane region" description="Helical" evidence="4">
    <location>
        <begin position="169"/>
        <end position="190"/>
    </location>
</feature>
<dbReference type="PROSITE" id="PS50850">
    <property type="entry name" value="MFS"/>
    <property type="match status" value="1"/>
</dbReference>
<feature type="transmembrane region" description="Helical" evidence="4">
    <location>
        <begin position="390"/>
        <end position="410"/>
    </location>
</feature>
<sequence>MPPTAPLPVTRAPWRGRLLVLGSILASAFNLRTAVTSLTPLLDVLGKVFDFGASFAGVLGMVPTAAFAAFGVATPRIVHRLGLERTAHLAMLLAMVGLLLRSFALGPVSLLVASAISLAGMGMGNVVLPPLVKRYFPDRVGTVSSAYITILQIGTLLPALLAVPVAQAAGWRVSLGTWTLTAAAAAALWWSVRRVEKRATSTLANLHDKAVQQGDPAPEMPEVIDAPGKVWRTRLGWGMALMFGMTSLNTYAMFTWLPRLLTEAGATPTFAGTMVALFSALGLVGALCMPLIAVRVRNPYPIVLLCALFYAASFIGLLWAPMRAPVLWVALLGMGPSTFPLTLTLINLRTRTQAASAALSGFMQGVGYTVSCLGPLLFGVLHEASGGWELPFAFLTACIGVLLAGAWFACKPQVLEDHWLR</sequence>
<dbReference type="SUPFAM" id="SSF103473">
    <property type="entry name" value="MFS general substrate transporter"/>
    <property type="match status" value="1"/>
</dbReference>
<organism evidence="6 7">
    <name type="scientific">Pseudoxanthomonas composti</name>
    <dbReference type="NCBI Taxonomy" id="2137479"/>
    <lineage>
        <taxon>Bacteria</taxon>
        <taxon>Pseudomonadati</taxon>
        <taxon>Pseudomonadota</taxon>
        <taxon>Gammaproteobacteria</taxon>
        <taxon>Lysobacterales</taxon>
        <taxon>Lysobacteraceae</taxon>
        <taxon>Pseudoxanthomonas</taxon>
    </lineage>
</organism>
<evidence type="ECO:0000313" key="6">
    <source>
        <dbReference type="EMBL" id="RXR07118.1"/>
    </source>
</evidence>
<feature type="transmembrane region" description="Helical" evidence="4">
    <location>
        <begin position="269"/>
        <end position="293"/>
    </location>
</feature>
<feature type="transmembrane region" description="Helical" evidence="4">
    <location>
        <begin position="235"/>
        <end position="257"/>
    </location>
</feature>
<evidence type="ECO:0000256" key="2">
    <source>
        <dbReference type="ARBA" id="ARBA00022989"/>
    </source>
</evidence>
<dbReference type="GO" id="GO:0022857">
    <property type="term" value="F:transmembrane transporter activity"/>
    <property type="evidence" value="ECO:0007669"/>
    <property type="project" value="InterPro"/>
</dbReference>
<dbReference type="Gene3D" id="1.20.1250.20">
    <property type="entry name" value="MFS general substrate transporter like domains"/>
    <property type="match status" value="2"/>
</dbReference>
<reference evidence="6 7" key="1">
    <citation type="submission" date="2019-01" db="EMBL/GenBank/DDBJ databases">
        <title>Pseudoxanthomonas composti sp. nov., isolated from compost.</title>
        <authorList>
            <person name="Yang G."/>
        </authorList>
    </citation>
    <scope>NUCLEOTIDE SEQUENCE [LARGE SCALE GENOMIC DNA]</scope>
    <source>
        <strain evidence="6 7">GSS15</strain>
    </source>
</reference>
<dbReference type="PANTHER" id="PTHR23523:SF2">
    <property type="entry name" value="2-NITROIMIDAZOLE TRANSPORTER"/>
    <property type="match status" value="1"/>
</dbReference>
<dbReference type="PANTHER" id="PTHR23523">
    <property type="match status" value="1"/>
</dbReference>
<keyword evidence="2 4" id="KW-1133">Transmembrane helix</keyword>
<evidence type="ECO:0000313" key="7">
    <source>
        <dbReference type="Proteomes" id="UP000289784"/>
    </source>
</evidence>
<dbReference type="AlphaFoldDB" id="A0A4Q1JXA7"/>
<feature type="transmembrane region" description="Helical" evidence="4">
    <location>
        <begin position="86"/>
        <end position="104"/>
    </location>
</feature>
<feature type="domain" description="Major facilitator superfamily (MFS) profile" evidence="5">
    <location>
        <begin position="18"/>
        <end position="414"/>
    </location>
</feature>
<keyword evidence="3 4" id="KW-0472">Membrane</keyword>
<dbReference type="InterPro" id="IPR052524">
    <property type="entry name" value="MFS_Cyanate_Porter"/>
</dbReference>
<protein>
    <submittedName>
        <fullName evidence="6">MFS transporter</fullName>
    </submittedName>
</protein>